<comment type="catalytic activity">
    <reaction evidence="1 8">
        <text>Thiol-dependent hydrolysis of ester, thioester, amide, peptide and isopeptide bonds formed by the C-terminal Gly of ubiquitin (a 76-residue protein attached to proteins as an intracellular targeting signal).</text>
        <dbReference type="EC" id="3.4.19.12"/>
    </reaction>
</comment>
<organism evidence="11 12">
    <name type="scientific">Brachionus calyciflorus</name>
    <dbReference type="NCBI Taxonomy" id="104777"/>
    <lineage>
        <taxon>Eukaryota</taxon>
        <taxon>Metazoa</taxon>
        <taxon>Spiralia</taxon>
        <taxon>Gnathifera</taxon>
        <taxon>Rotifera</taxon>
        <taxon>Eurotatoria</taxon>
        <taxon>Monogononta</taxon>
        <taxon>Pseudotrocha</taxon>
        <taxon>Ploima</taxon>
        <taxon>Brachionidae</taxon>
        <taxon>Brachionus</taxon>
    </lineage>
</organism>
<feature type="compositionally biased region" description="Basic and acidic residues" evidence="9">
    <location>
        <begin position="106"/>
        <end position="117"/>
    </location>
</feature>
<dbReference type="SMART" id="SM01174">
    <property type="entry name" value="DUF4205"/>
    <property type="match status" value="1"/>
</dbReference>
<evidence type="ECO:0000259" key="10">
    <source>
        <dbReference type="SMART" id="SM01174"/>
    </source>
</evidence>
<comment type="function">
    <text evidence="8">Hydrolase that can remove 'Lys-48'-linked conjugated ubiquitin from proteins.</text>
</comment>
<comment type="similarity">
    <text evidence="2 8">Belongs to the MINDY deubiquitinase family. FAM188 subfamily.</text>
</comment>
<feature type="region of interest" description="Disordered" evidence="9">
    <location>
        <begin position="203"/>
        <end position="226"/>
    </location>
</feature>
<evidence type="ECO:0000256" key="6">
    <source>
        <dbReference type="ARBA" id="ARBA00022807"/>
    </source>
</evidence>
<keyword evidence="6 8" id="KW-0788">Thiol protease</keyword>
<dbReference type="GO" id="GO:1990380">
    <property type="term" value="F:K48-linked deubiquitinase activity"/>
    <property type="evidence" value="ECO:0007669"/>
    <property type="project" value="UniProtKB-UniRule"/>
</dbReference>
<dbReference type="OrthoDB" id="10263628at2759"/>
<keyword evidence="4 8" id="KW-0833">Ubl conjugation pathway</keyword>
<dbReference type="EC" id="3.4.19.12" evidence="8"/>
<evidence type="ECO:0000313" key="12">
    <source>
        <dbReference type="Proteomes" id="UP000663879"/>
    </source>
</evidence>
<dbReference type="PROSITE" id="PS50896">
    <property type="entry name" value="LISH"/>
    <property type="match status" value="1"/>
</dbReference>
<accession>A0A813QK72</accession>
<dbReference type="InterPro" id="IPR039785">
    <property type="entry name" value="MINY3/4"/>
</dbReference>
<evidence type="ECO:0000256" key="2">
    <source>
        <dbReference type="ARBA" id="ARBA00011074"/>
    </source>
</evidence>
<comment type="function">
    <text evidence="7">Probable hydrolase that can remove 'Lys-48'-linked conjugated ubiquitin from proteins.</text>
</comment>
<keyword evidence="12" id="KW-1185">Reference proteome</keyword>
<dbReference type="Proteomes" id="UP000663879">
    <property type="component" value="Unassembled WGS sequence"/>
</dbReference>
<feature type="domain" description="Deubiquitinating enzyme MINDY-3/4 conserved" evidence="10">
    <location>
        <begin position="248"/>
        <end position="597"/>
    </location>
</feature>
<evidence type="ECO:0000256" key="4">
    <source>
        <dbReference type="ARBA" id="ARBA00022786"/>
    </source>
</evidence>
<gene>
    <name evidence="11" type="ORF">OXX778_LOCUS4861</name>
</gene>
<dbReference type="InterPro" id="IPR025257">
    <property type="entry name" value="MINDY-3/4_CD"/>
</dbReference>
<protein>
    <recommendedName>
        <fullName evidence="8">Ubiquitin carboxyl-terminal hydrolase MINDY</fullName>
        <ecNumber evidence="8">3.4.19.12</ecNumber>
    </recommendedName>
</protein>
<dbReference type="EMBL" id="CAJNOC010000501">
    <property type="protein sequence ID" value="CAF0769235.1"/>
    <property type="molecule type" value="Genomic_DNA"/>
</dbReference>
<dbReference type="Pfam" id="PF13898">
    <property type="entry name" value="MINDY-3_4_CD"/>
    <property type="match status" value="1"/>
</dbReference>
<dbReference type="GO" id="GO:0071108">
    <property type="term" value="P:protein K48-linked deubiquitination"/>
    <property type="evidence" value="ECO:0007669"/>
    <property type="project" value="InterPro"/>
</dbReference>
<evidence type="ECO:0000256" key="9">
    <source>
        <dbReference type="SAM" id="MobiDB-lite"/>
    </source>
</evidence>
<feature type="region of interest" description="Disordered" evidence="9">
    <location>
        <begin position="97"/>
        <end position="118"/>
    </location>
</feature>
<dbReference type="Pfam" id="PF26038">
    <property type="entry name" value="Dimer_MINDY4_N"/>
    <property type="match status" value="1"/>
</dbReference>
<dbReference type="PANTHER" id="PTHR12473:SF8">
    <property type="entry name" value="UBIQUITIN CARBOXYL-TERMINAL HYDROLASE MINDY-4-RELATED"/>
    <property type="match status" value="1"/>
</dbReference>
<dbReference type="InterPro" id="IPR059022">
    <property type="entry name" value="MINDY4_N"/>
</dbReference>
<keyword evidence="3 8" id="KW-0645">Protease</keyword>
<dbReference type="AlphaFoldDB" id="A0A813QK72"/>
<feature type="compositionally biased region" description="Polar residues" evidence="9">
    <location>
        <begin position="205"/>
        <end position="224"/>
    </location>
</feature>
<dbReference type="InterPro" id="IPR006594">
    <property type="entry name" value="LisH"/>
</dbReference>
<dbReference type="Gene3D" id="1.20.960.40">
    <property type="match status" value="1"/>
</dbReference>
<evidence type="ECO:0000256" key="8">
    <source>
        <dbReference type="RuleBase" id="RU367088"/>
    </source>
</evidence>
<comment type="caution">
    <text evidence="11">The sequence shown here is derived from an EMBL/GenBank/DDBJ whole genome shotgun (WGS) entry which is preliminary data.</text>
</comment>
<name>A0A813QK72_9BILA</name>
<evidence type="ECO:0000256" key="7">
    <source>
        <dbReference type="ARBA" id="ARBA00037630"/>
    </source>
</evidence>
<dbReference type="GO" id="GO:0006508">
    <property type="term" value="P:proteolysis"/>
    <property type="evidence" value="ECO:0007669"/>
    <property type="project" value="UniProtKB-KW"/>
</dbReference>
<evidence type="ECO:0000256" key="3">
    <source>
        <dbReference type="ARBA" id="ARBA00022670"/>
    </source>
</evidence>
<evidence type="ECO:0000313" key="11">
    <source>
        <dbReference type="EMBL" id="CAF0769235.1"/>
    </source>
</evidence>
<reference evidence="11" key="1">
    <citation type="submission" date="2021-02" db="EMBL/GenBank/DDBJ databases">
        <authorList>
            <person name="Nowell W R."/>
        </authorList>
    </citation>
    <scope>NUCLEOTIDE SEQUENCE</scope>
    <source>
        <strain evidence="11">Ploen Becks lab</strain>
    </source>
</reference>
<dbReference type="PANTHER" id="PTHR12473">
    <property type="entry name" value="UBIQUITIN CARBOXYL-TERMINAL HYDROLASE MINDY-4-RELATED"/>
    <property type="match status" value="1"/>
</dbReference>
<proteinExistence type="inferred from homology"/>
<dbReference type="GO" id="GO:0004843">
    <property type="term" value="F:cysteine-type deubiquitinase activity"/>
    <property type="evidence" value="ECO:0007669"/>
    <property type="project" value="UniProtKB-UniRule"/>
</dbReference>
<evidence type="ECO:0000256" key="5">
    <source>
        <dbReference type="ARBA" id="ARBA00022801"/>
    </source>
</evidence>
<keyword evidence="5 8" id="KW-0378">Hydrolase</keyword>
<sequence length="602" mass="69190">MSFSENHYNIELNLDLNYINCSATALIREYLARKGLRNTLEVFDEENSVNNSANISSRSKLIEFLKIQNIYEKNKTLKNPFKTVLELLLSFHSAKLSKQNSGPQSKVEEMGSKKSSIEKSVLSQKFKSDLKIDDTEEGELNEGDEKRIISKKNEEKEKKKLIIDKKSQLSDSLKFNKNKIDSENGFESKSEISEAKNTKDEKPFNFQNYLTNPGSKKNYSSDSNLNDRESSSEFSIKKIDFETAQNLRKLLFGNIVQSFNDEWKIQTLKFCDFAKLKFGIVQKKGGPCGVLAAIQSYTLLELIFGNNDETSKDLNLIFNVGKKDRSKALAKGISKLLWKCGANYEAVVASPTSKAHFPSNGKYRTDGFTETLNLIKFNNYQNLEEYLCKNVELLFEQENNYGCIALLYSAIFSRKIDRIINDMDDANNKLMGTHGYCSMEMVNLLIHGRAVSNVFNDKMMLDQLELKGPDKRNDIGLLSLFEHYKSCEVGSYYKTPKYPIWIVCSESHFSVLFSLKKEILNDWKAESKFDLYYYDGLARQSEQIKLTIMSQTIHEKKPSFFDEIYKNKKADKEKELIPPLELVIRTKWKNASIDWNSTDPIL</sequence>
<evidence type="ECO:0000256" key="1">
    <source>
        <dbReference type="ARBA" id="ARBA00000707"/>
    </source>
</evidence>